<dbReference type="Proteomes" id="UP000199239">
    <property type="component" value="Unassembled WGS sequence"/>
</dbReference>
<evidence type="ECO:0000313" key="10">
    <source>
        <dbReference type="Proteomes" id="UP000199239"/>
    </source>
</evidence>
<comment type="similarity">
    <text evidence="2 8">Belongs to the 4-toluene sulfonate uptake permease (TSUP) (TC 2.A.102) family.</text>
</comment>
<evidence type="ECO:0000256" key="4">
    <source>
        <dbReference type="ARBA" id="ARBA00022475"/>
    </source>
</evidence>
<evidence type="ECO:0000256" key="8">
    <source>
        <dbReference type="RuleBase" id="RU363041"/>
    </source>
</evidence>
<keyword evidence="6 8" id="KW-1133">Transmembrane helix</keyword>
<dbReference type="InterPro" id="IPR002781">
    <property type="entry name" value="TM_pro_TauE-like"/>
</dbReference>
<feature type="transmembrane region" description="Helical" evidence="8">
    <location>
        <begin position="179"/>
        <end position="199"/>
    </location>
</feature>
<evidence type="ECO:0000256" key="5">
    <source>
        <dbReference type="ARBA" id="ARBA00022692"/>
    </source>
</evidence>
<keyword evidence="3" id="KW-0813">Transport</keyword>
<dbReference type="Pfam" id="PF01925">
    <property type="entry name" value="TauE"/>
    <property type="match status" value="1"/>
</dbReference>
<dbReference type="AlphaFoldDB" id="A0A1I6VL13"/>
<accession>A0A1I6VL13</accession>
<feature type="transmembrane region" description="Helical" evidence="8">
    <location>
        <begin position="206"/>
        <end position="225"/>
    </location>
</feature>
<gene>
    <name evidence="9" type="ORF">SAMN04488040_3420</name>
</gene>
<keyword evidence="7 8" id="KW-0472">Membrane</keyword>
<feature type="transmembrane region" description="Helical" evidence="8">
    <location>
        <begin position="138"/>
        <end position="159"/>
    </location>
</feature>
<dbReference type="InterPro" id="IPR052017">
    <property type="entry name" value="TSUP"/>
</dbReference>
<organism evidence="9 10">
    <name type="scientific">Sulfitobacter marinus</name>
    <dbReference type="NCBI Taxonomy" id="394264"/>
    <lineage>
        <taxon>Bacteria</taxon>
        <taxon>Pseudomonadati</taxon>
        <taxon>Pseudomonadota</taxon>
        <taxon>Alphaproteobacteria</taxon>
        <taxon>Rhodobacterales</taxon>
        <taxon>Roseobacteraceae</taxon>
        <taxon>Sulfitobacter</taxon>
    </lineage>
</organism>
<comment type="subcellular location">
    <subcellularLocation>
        <location evidence="1 8">Cell membrane</location>
        <topology evidence="1 8">Multi-pass membrane protein</topology>
    </subcellularLocation>
</comment>
<keyword evidence="4 8" id="KW-1003">Cell membrane</keyword>
<protein>
    <recommendedName>
        <fullName evidence="8">Probable membrane transporter protein</fullName>
    </recommendedName>
</protein>
<proteinExistence type="inferred from homology"/>
<name>A0A1I6VL13_9RHOB</name>
<dbReference type="PANTHER" id="PTHR30269:SF32">
    <property type="entry name" value="MEMBRANE TRANSPORTER PROTEIN-RELATED"/>
    <property type="match status" value="1"/>
</dbReference>
<dbReference type="STRING" id="394264.SAMN04488040_3420"/>
<dbReference type="OrthoDB" id="9800873at2"/>
<keyword evidence="5 8" id="KW-0812">Transmembrane</keyword>
<evidence type="ECO:0000256" key="3">
    <source>
        <dbReference type="ARBA" id="ARBA00022448"/>
    </source>
</evidence>
<keyword evidence="10" id="KW-1185">Reference proteome</keyword>
<dbReference type="GO" id="GO:0005886">
    <property type="term" value="C:plasma membrane"/>
    <property type="evidence" value="ECO:0007669"/>
    <property type="project" value="UniProtKB-SubCell"/>
</dbReference>
<feature type="transmembrane region" description="Helical" evidence="8">
    <location>
        <begin position="81"/>
        <end position="100"/>
    </location>
</feature>
<feature type="transmembrane region" description="Helical" evidence="8">
    <location>
        <begin position="231"/>
        <end position="249"/>
    </location>
</feature>
<evidence type="ECO:0000256" key="6">
    <source>
        <dbReference type="ARBA" id="ARBA00022989"/>
    </source>
</evidence>
<feature type="transmembrane region" description="Helical" evidence="8">
    <location>
        <begin position="106"/>
        <end position="126"/>
    </location>
</feature>
<sequence length="255" mass="27128">MDILFAFLTLQQLVFAFGIALVAGFIKGVVGFAMPLVLISGLTFFLPPEIALAGLIFPTVATNLFQALRQGLHAAWASTRMFKVFLISGCIMLVLSAQMVRFLSPQAMALVIGVPITLFALWQLAGQRFSLAQRSTKVELLVGGFAGAVGGVSGVWGPPTVAYLTALGTPKKDQMRVQGVIYGLGAVALLFAHFGSGVLRAETVPFSIAMIMPALIGMWLGSQIMDRIDQASFRKATLVILLIAGANLVRRGLMG</sequence>
<dbReference type="RefSeq" id="WP_093917596.1">
    <property type="nucleotide sequence ID" value="NZ_FPAJ01000007.1"/>
</dbReference>
<reference evidence="10" key="1">
    <citation type="submission" date="2016-10" db="EMBL/GenBank/DDBJ databases">
        <authorList>
            <person name="Varghese N."/>
            <person name="Submissions S."/>
        </authorList>
    </citation>
    <scope>NUCLEOTIDE SEQUENCE [LARGE SCALE GENOMIC DNA]</scope>
    <source>
        <strain evidence="10">DSM 23422</strain>
    </source>
</reference>
<evidence type="ECO:0000256" key="2">
    <source>
        <dbReference type="ARBA" id="ARBA00009142"/>
    </source>
</evidence>
<dbReference type="EMBL" id="FPAJ01000007">
    <property type="protein sequence ID" value="SFT14359.1"/>
    <property type="molecule type" value="Genomic_DNA"/>
</dbReference>
<dbReference type="PANTHER" id="PTHR30269">
    <property type="entry name" value="TRANSMEMBRANE PROTEIN YFCA"/>
    <property type="match status" value="1"/>
</dbReference>
<evidence type="ECO:0000313" key="9">
    <source>
        <dbReference type="EMBL" id="SFT14359.1"/>
    </source>
</evidence>
<evidence type="ECO:0000256" key="1">
    <source>
        <dbReference type="ARBA" id="ARBA00004651"/>
    </source>
</evidence>
<evidence type="ECO:0000256" key="7">
    <source>
        <dbReference type="ARBA" id="ARBA00023136"/>
    </source>
</evidence>